<dbReference type="EMBL" id="FNNQ01000016">
    <property type="protein sequence ID" value="SDX38541.1"/>
    <property type="molecule type" value="Genomic_DNA"/>
</dbReference>
<keyword evidence="1" id="KW-1133">Transmembrane helix</keyword>
<name>A0A1H3BA80_9BACL</name>
<evidence type="ECO:0000313" key="3">
    <source>
        <dbReference type="Proteomes" id="UP000198534"/>
    </source>
</evidence>
<gene>
    <name evidence="2" type="ORF">SAMN05444487_11618</name>
</gene>
<reference evidence="2 3" key="1">
    <citation type="submission" date="2016-10" db="EMBL/GenBank/DDBJ databases">
        <authorList>
            <person name="de Groot N.N."/>
        </authorList>
    </citation>
    <scope>NUCLEOTIDE SEQUENCE [LARGE SCALE GENOMIC DNA]</scope>
    <source>
        <strain evidence="2 3">DSM 45610</strain>
    </source>
</reference>
<proteinExistence type="predicted"/>
<dbReference type="RefSeq" id="WP_177168076.1">
    <property type="nucleotide sequence ID" value="NZ_FNNQ01000016.1"/>
</dbReference>
<organism evidence="2 3">
    <name type="scientific">Marininema mesophilum</name>
    <dbReference type="NCBI Taxonomy" id="1048340"/>
    <lineage>
        <taxon>Bacteria</taxon>
        <taxon>Bacillati</taxon>
        <taxon>Bacillota</taxon>
        <taxon>Bacilli</taxon>
        <taxon>Bacillales</taxon>
        <taxon>Thermoactinomycetaceae</taxon>
        <taxon>Marininema</taxon>
    </lineage>
</organism>
<evidence type="ECO:0000256" key="1">
    <source>
        <dbReference type="SAM" id="Phobius"/>
    </source>
</evidence>
<keyword evidence="1" id="KW-0472">Membrane</keyword>
<accession>A0A1H3BA80</accession>
<keyword evidence="3" id="KW-1185">Reference proteome</keyword>
<feature type="transmembrane region" description="Helical" evidence="1">
    <location>
        <begin position="6"/>
        <end position="28"/>
    </location>
</feature>
<sequence>MEEWQPQIIIVSFFVVGALLSYFGAIMIEKIIDRIRHRLQTFSSRTPSEEEDMIKRVN</sequence>
<dbReference type="AlphaFoldDB" id="A0A1H3BA80"/>
<dbReference type="Proteomes" id="UP000198534">
    <property type="component" value="Unassembled WGS sequence"/>
</dbReference>
<keyword evidence="1" id="KW-0812">Transmembrane</keyword>
<evidence type="ECO:0000313" key="2">
    <source>
        <dbReference type="EMBL" id="SDX38541.1"/>
    </source>
</evidence>
<protein>
    <submittedName>
        <fullName evidence="2">Uncharacterized protein</fullName>
    </submittedName>
</protein>